<organism evidence="2 3">
    <name type="scientific">Dioscorea cayennensis subsp. rotundata</name>
    <name type="common">White Guinea yam</name>
    <name type="synonym">Dioscorea rotundata</name>
    <dbReference type="NCBI Taxonomy" id="55577"/>
    <lineage>
        <taxon>Eukaryota</taxon>
        <taxon>Viridiplantae</taxon>
        <taxon>Streptophyta</taxon>
        <taxon>Embryophyta</taxon>
        <taxon>Tracheophyta</taxon>
        <taxon>Spermatophyta</taxon>
        <taxon>Magnoliopsida</taxon>
        <taxon>Liliopsida</taxon>
        <taxon>Dioscoreales</taxon>
        <taxon>Dioscoreaceae</taxon>
        <taxon>Dioscorea</taxon>
    </lineage>
</organism>
<sequence>MAAAAAKVCPENAFRYNGSLCACNPGMFFSNGSCSLFATSEKDWSIGSGVTSTPTFLTTVLPLESIRRITQSQAVLLEATLVALVIWLLFCVGVRFGRVDGGRSVWFRIRWWISRLDVSFATNHWLDDCQVVQKRQTELGGTFSVACWMLFVGLLSALLYQIIAKRNIEVHRVRPANAPDLLAFVNDFEFNITTISSMTCSNLRSPDTLVTGLPGFVDYRVFPLSTYINYHCYNTSMGPTVSLRCSNCQVPRRDHFISWHFVDLPNNPATAVGFLFNLTAKEHGYGKYMSYVNGTLNSNSDNKPQTFRGPDLNILKIHLFPQNYIRLHKLKLIQPLFHDFIPGSSIAEVNKLQSSLQSPNGGIINTTLYISYLADYVVEIDKENNNGPVGFLADIGGLYSISLAIFLYLLWQCEGRFKKLRYEDSVMREIKSRRRAQRNWNKLRKFVMYTWGPSNLDGNGMINKGKGKFRLDYSCGIESLHNREQPRRKDTNCSNKMVDFNVETRILDIKDGSER</sequence>
<dbReference type="RefSeq" id="XP_039133388.1">
    <property type="nucleotide sequence ID" value="XM_039277454.1"/>
</dbReference>
<gene>
    <name evidence="3" type="primary">LOC120270449</name>
</gene>
<protein>
    <submittedName>
        <fullName evidence="3">Uncharacterized protein LOC120270449 isoform X1</fullName>
    </submittedName>
</protein>
<dbReference type="PANTHER" id="PTHR37254:SF1">
    <property type="entry name" value="OS01G0100500 PROTEIN"/>
    <property type="match status" value="1"/>
</dbReference>
<evidence type="ECO:0000256" key="1">
    <source>
        <dbReference type="SAM" id="Phobius"/>
    </source>
</evidence>
<proteinExistence type="predicted"/>
<feature type="transmembrane region" description="Helical" evidence="1">
    <location>
        <begin position="75"/>
        <end position="96"/>
    </location>
</feature>
<keyword evidence="1" id="KW-1133">Transmembrane helix</keyword>
<feature type="transmembrane region" description="Helical" evidence="1">
    <location>
        <begin position="391"/>
        <end position="411"/>
    </location>
</feature>
<keyword evidence="2" id="KW-1185">Reference proteome</keyword>
<reference evidence="3" key="1">
    <citation type="submission" date="2025-08" db="UniProtKB">
        <authorList>
            <consortium name="RefSeq"/>
        </authorList>
    </citation>
    <scope>IDENTIFICATION</scope>
</reference>
<dbReference type="GeneID" id="120270449"/>
<dbReference type="PANTHER" id="PTHR37254">
    <property type="entry name" value="OS01G0100500 PROTEIN"/>
    <property type="match status" value="1"/>
</dbReference>
<keyword evidence="1" id="KW-0472">Membrane</keyword>
<accession>A0AB40C0V0</accession>
<evidence type="ECO:0000313" key="3">
    <source>
        <dbReference type="RefSeq" id="XP_039133388.1"/>
    </source>
</evidence>
<feature type="transmembrane region" description="Helical" evidence="1">
    <location>
        <begin position="143"/>
        <end position="164"/>
    </location>
</feature>
<name>A0AB40C0V0_DIOCR</name>
<keyword evidence="1" id="KW-0812">Transmembrane</keyword>
<dbReference type="AlphaFoldDB" id="A0AB40C0V0"/>
<dbReference type="Proteomes" id="UP001515500">
    <property type="component" value="Chromosome 10"/>
</dbReference>
<evidence type="ECO:0000313" key="2">
    <source>
        <dbReference type="Proteomes" id="UP001515500"/>
    </source>
</evidence>